<accession>A0A5B7WSW0</accession>
<reference evidence="1 2" key="1">
    <citation type="submission" date="2018-12" db="EMBL/GenBank/DDBJ databases">
        <title>Complete Genome Sequence of Glutamicibacter creatinolyticus strain LGCM259,isolated from an abscess of a 12-year-old mare in Italy.</title>
        <authorList>
            <person name="Santos R.G."/>
            <person name="Silva A.L."/>
            <person name="Seyffert N."/>
            <person name="Castro T.L.P."/>
            <person name="Attili A.R."/>
            <person name="Rifici C."/>
            <person name="Mazzullo G."/>
            <person name="Brenig B."/>
            <person name="Venanzi F."/>
            <person name="Azevedo V."/>
        </authorList>
    </citation>
    <scope>NUCLEOTIDE SEQUENCE [LARGE SCALE GENOMIC DNA]</scope>
    <source>
        <strain evidence="1 2">LGCM 259</strain>
    </source>
</reference>
<dbReference type="InterPro" id="IPR011990">
    <property type="entry name" value="TPR-like_helical_dom_sf"/>
</dbReference>
<keyword evidence="2" id="KW-1185">Reference proteome</keyword>
<sequence length="180" mass="20278">MTEARHNAVSFEVASVNREGVDTSIDGILINPETMRAYVADEAAAERSMQVGSPTDQVVIHLARGELAQAGEMITEQRLLDPMNAHLRVLDTELTRMQGDTQRAINRLRKLAEEFADTEYEPLMQHHLGMAFYETRDYRAAVTRFTLALEQRQAINAPRHLVDASRICLQMAEQRLQASA</sequence>
<dbReference type="RefSeq" id="WP_138926248.1">
    <property type="nucleotide sequence ID" value="NZ_CP034412.1"/>
</dbReference>
<protein>
    <recommendedName>
        <fullName evidence="3">Tetratricopeptide repeat protein</fullName>
    </recommendedName>
</protein>
<proteinExistence type="predicted"/>
<evidence type="ECO:0000313" key="2">
    <source>
        <dbReference type="Proteomes" id="UP000307000"/>
    </source>
</evidence>
<name>A0A5B7WSW0_9MICC</name>
<dbReference type="Proteomes" id="UP000307000">
    <property type="component" value="Chromosome"/>
</dbReference>
<dbReference type="SUPFAM" id="SSF48452">
    <property type="entry name" value="TPR-like"/>
    <property type="match status" value="1"/>
</dbReference>
<evidence type="ECO:0008006" key="3">
    <source>
        <dbReference type="Google" id="ProtNLM"/>
    </source>
</evidence>
<evidence type="ECO:0000313" key="1">
    <source>
        <dbReference type="EMBL" id="QCY47221.1"/>
    </source>
</evidence>
<dbReference type="EMBL" id="CP034412">
    <property type="protein sequence ID" value="QCY47221.1"/>
    <property type="molecule type" value="Genomic_DNA"/>
</dbReference>
<organism evidence="1 2">
    <name type="scientific">Glutamicibacter creatinolyticus</name>
    <dbReference type="NCBI Taxonomy" id="162496"/>
    <lineage>
        <taxon>Bacteria</taxon>
        <taxon>Bacillati</taxon>
        <taxon>Actinomycetota</taxon>
        <taxon>Actinomycetes</taxon>
        <taxon>Micrococcales</taxon>
        <taxon>Micrococcaceae</taxon>
        <taxon>Glutamicibacter</taxon>
    </lineage>
</organism>
<dbReference type="KEGG" id="gcr:GcLGCM259_1490"/>
<dbReference type="AlphaFoldDB" id="A0A5B7WSW0"/>
<gene>
    <name evidence="1" type="ORF">GcLGCM259_1490</name>
</gene>
<dbReference type="Gene3D" id="1.25.40.10">
    <property type="entry name" value="Tetratricopeptide repeat domain"/>
    <property type="match status" value="1"/>
</dbReference>